<evidence type="ECO:0000256" key="7">
    <source>
        <dbReference type="RuleBase" id="RU363032"/>
    </source>
</evidence>
<reference evidence="9 12" key="1">
    <citation type="submission" date="2011-08" db="EMBL/GenBank/DDBJ databases">
        <title>The Genome Sequence of Eubacteriaceae bacterium ACC19a.</title>
        <authorList>
            <consortium name="The Broad Institute Genome Sequencing Platform"/>
            <person name="Earl A."/>
            <person name="Ward D."/>
            <person name="Feldgarden M."/>
            <person name="Gevers D."/>
            <person name="Sizova M."/>
            <person name="Hazen A."/>
            <person name="Epstein S."/>
            <person name="Young S.K."/>
            <person name="Zeng Q."/>
            <person name="Gargeya S."/>
            <person name="Fitzgerald M."/>
            <person name="Haas B."/>
            <person name="Abouelleil A."/>
            <person name="Alvarado L."/>
            <person name="Arachchi H.M."/>
            <person name="Berlin A."/>
            <person name="Brown A."/>
            <person name="Chapman S.B."/>
            <person name="Chen Z."/>
            <person name="Dunbar C."/>
            <person name="Freedman E."/>
            <person name="Gearin G."/>
            <person name="Gellesch M."/>
            <person name="Goldberg J."/>
            <person name="Griggs A."/>
            <person name="Gujja S."/>
            <person name="Heiman D."/>
            <person name="Howarth C."/>
            <person name="Larson L."/>
            <person name="Lui A."/>
            <person name="MacDonald P.J.P."/>
            <person name="Montmayeur A."/>
            <person name="Murphy C."/>
            <person name="Neiman D."/>
            <person name="Pearson M."/>
            <person name="Priest M."/>
            <person name="Roberts A."/>
            <person name="Saif S."/>
            <person name="Shea T."/>
            <person name="Shenoy N."/>
            <person name="Sisk P."/>
            <person name="Stolte C."/>
            <person name="Sykes S."/>
            <person name="Wortman J."/>
            <person name="Nusbaum C."/>
            <person name="Birren B."/>
        </authorList>
    </citation>
    <scope>NUCLEOTIDE SEQUENCE [LARGE SCALE GENOMIC DNA]</scope>
    <source>
        <strain evidence="9 12">ACC19a</strain>
    </source>
</reference>
<dbReference type="Gene3D" id="1.10.3720.10">
    <property type="entry name" value="MetI-like"/>
    <property type="match status" value="1"/>
</dbReference>
<dbReference type="InterPro" id="IPR025966">
    <property type="entry name" value="OppC_N"/>
</dbReference>
<dbReference type="CDD" id="cd06261">
    <property type="entry name" value="TM_PBP2"/>
    <property type="match status" value="1"/>
</dbReference>
<evidence type="ECO:0000313" key="9">
    <source>
        <dbReference type="EMBL" id="EHL09993.1"/>
    </source>
</evidence>
<keyword evidence="4 7" id="KW-0812">Transmembrane</keyword>
<keyword evidence="6 7" id="KW-0472">Membrane</keyword>
<protein>
    <submittedName>
        <fullName evidence="10">Putative oligopeptide ABC transporter, permease protein AppC</fullName>
    </submittedName>
</protein>
<evidence type="ECO:0000313" key="11">
    <source>
        <dbReference type="Proteomes" id="UP000005244"/>
    </source>
</evidence>
<evidence type="ECO:0000313" key="12">
    <source>
        <dbReference type="Proteomes" id="UP000006437"/>
    </source>
</evidence>
<dbReference type="RefSeq" id="WP_009525220.1">
    <property type="nucleotide sequence ID" value="NZ_ALNK01000005.1"/>
</dbReference>
<dbReference type="InterPro" id="IPR050366">
    <property type="entry name" value="BP-dependent_transpt_permease"/>
</dbReference>
<keyword evidence="3" id="KW-1003">Cell membrane</keyword>
<comment type="similarity">
    <text evidence="7">Belongs to the binding-protein-dependent transport system permease family.</text>
</comment>
<evidence type="ECO:0000256" key="4">
    <source>
        <dbReference type="ARBA" id="ARBA00022692"/>
    </source>
</evidence>
<dbReference type="GO" id="GO:0055085">
    <property type="term" value="P:transmembrane transport"/>
    <property type="evidence" value="ECO:0007669"/>
    <property type="project" value="InterPro"/>
</dbReference>
<keyword evidence="11" id="KW-1185">Reference proteome</keyword>
<comment type="subcellular location">
    <subcellularLocation>
        <location evidence="1 7">Cell membrane</location>
        <topology evidence="1 7">Multi-pass membrane protein</topology>
    </subcellularLocation>
</comment>
<comment type="caution">
    <text evidence="9">The sequence shown here is derived from an EMBL/GenBank/DDBJ whole genome shotgun (WGS) entry which is preliminary data.</text>
</comment>
<feature type="transmembrane region" description="Helical" evidence="7">
    <location>
        <begin position="259"/>
        <end position="280"/>
    </location>
</feature>
<evidence type="ECO:0000256" key="1">
    <source>
        <dbReference type="ARBA" id="ARBA00004651"/>
    </source>
</evidence>
<evidence type="ECO:0000313" key="10">
    <source>
        <dbReference type="EMBL" id="EJU24620.1"/>
    </source>
</evidence>
<dbReference type="AlphaFoldDB" id="G9X3M8"/>
<feature type="transmembrane region" description="Helical" evidence="7">
    <location>
        <begin position="28"/>
        <end position="49"/>
    </location>
</feature>
<sequence length="291" mass="31878">MTNLAMEKNKNRSALAKRSLQKMINNKLGMIGAIIVVIMSLMSIMAPLLTSFDPGATDMAMINQAPGGGHIFGTDSIGRDLFARLLYGGRISIFIGLVSALSTSFIGTVLGLTAGYFRGKIDSVLVRMSEIIQTVPMIILVMVLVTIIGPGVKNMILVFSFTGWMTVFRIVRNEVLRIREETYIEVNKAFGISDSSIMFGQILPNTLSPIIVATTINVAFFILQETELSFLGLGVPTNISTWGTIINAAKNLTVIEHQWWLWIIPGAVISLFIMSVNFFGDALRDVLDPKN</sequence>
<keyword evidence="5 7" id="KW-1133">Transmembrane helix</keyword>
<feature type="transmembrane region" description="Helical" evidence="7">
    <location>
        <begin position="202"/>
        <end position="223"/>
    </location>
</feature>
<dbReference type="Proteomes" id="UP000005244">
    <property type="component" value="Unassembled WGS sequence"/>
</dbReference>
<gene>
    <name evidence="10" type="ORF">HMPREF1143_1280</name>
    <name evidence="9" type="ORF">HMPREF9629_00985</name>
</gene>
<dbReference type="BioCyc" id="EBAC796937-HMP:GMGH-987-MONOMER"/>
<proteinExistence type="inferred from homology"/>
<accession>J6HI64</accession>
<evidence type="ECO:0000256" key="5">
    <source>
        <dbReference type="ARBA" id="ARBA00022989"/>
    </source>
</evidence>
<evidence type="ECO:0000256" key="6">
    <source>
        <dbReference type="ARBA" id="ARBA00023136"/>
    </source>
</evidence>
<dbReference type="PANTHER" id="PTHR43386">
    <property type="entry name" value="OLIGOPEPTIDE TRANSPORT SYSTEM PERMEASE PROTEIN APPC"/>
    <property type="match status" value="1"/>
</dbReference>
<evidence type="ECO:0000256" key="2">
    <source>
        <dbReference type="ARBA" id="ARBA00022448"/>
    </source>
</evidence>
<dbReference type="PANTHER" id="PTHR43386:SF1">
    <property type="entry name" value="D,D-DIPEPTIDE TRANSPORT SYSTEM PERMEASE PROTEIN DDPC-RELATED"/>
    <property type="match status" value="1"/>
</dbReference>
<dbReference type="InterPro" id="IPR000515">
    <property type="entry name" value="MetI-like"/>
</dbReference>
<dbReference type="SUPFAM" id="SSF161098">
    <property type="entry name" value="MetI-like"/>
    <property type="match status" value="1"/>
</dbReference>
<dbReference type="PATRIC" id="fig|796937.3.peg.2223"/>
<dbReference type="EMBL" id="ALNK01000005">
    <property type="protein sequence ID" value="EJU24620.1"/>
    <property type="molecule type" value="Genomic_DNA"/>
</dbReference>
<dbReference type="EMBL" id="AFZE01000058">
    <property type="protein sequence ID" value="EHL09993.1"/>
    <property type="molecule type" value="Genomic_DNA"/>
</dbReference>
<evidence type="ECO:0000259" key="8">
    <source>
        <dbReference type="PROSITE" id="PS50928"/>
    </source>
</evidence>
<dbReference type="GO" id="GO:0005886">
    <property type="term" value="C:plasma membrane"/>
    <property type="evidence" value="ECO:0007669"/>
    <property type="project" value="UniProtKB-SubCell"/>
</dbReference>
<dbReference type="PROSITE" id="PS50928">
    <property type="entry name" value="ABC_TM1"/>
    <property type="match status" value="1"/>
</dbReference>
<accession>G9X3M8</accession>
<organism evidence="9 12">
    <name type="scientific">Peptoanaerobacter stomatis</name>
    <dbReference type="NCBI Taxonomy" id="796937"/>
    <lineage>
        <taxon>Bacteria</taxon>
        <taxon>Bacillati</taxon>
        <taxon>Bacillota</taxon>
        <taxon>Clostridia</taxon>
        <taxon>Peptostreptococcales</taxon>
        <taxon>Filifactoraceae</taxon>
        <taxon>Peptoanaerobacter</taxon>
    </lineage>
</organism>
<evidence type="ECO:0000256" key="3">
    <source>
        <dbReference type="ARBA" id="ARBA00022475"/>
    </source>
</evidence>
<feature type="transmembrane region" description="Helical" evidence="7">
    <location>
        <begin position="129"/>
        <end position="148"/>
    </location>
</feature>
<dbReference type="Pfam" id="PF00528">
    <property type="entry name" value="BPD_transp_1"/>
    <property type="match status" value="1"/>
</dbReference>
<dbReference type="HOGENOM" id="CLU_028518_1_1_9"/>
<name>G9X3M8_9FIRM</name>
<dbReference type="Proteomes" id="UP000006437">
    <property type="component" value="Unassembled WGS sequence"/>
</dbReference>
<reference evidence="10 11" key="2">
    <citation type="submission" date="2012-07" db="EMBL/GenBank/DDBJ databases">
        <authorList>
            <person name="Durkin A.S."/>
            <person name="McCorrison J."/>
            <person name="Torralba M."/>
            <person name="Gillis M."/>
            <person name="Methe B."/>
            <person name="Sutton G."/>
            <person name="Nelson K.E."/>
        </authorList>
    </citation>
    <scope>NUCLEOTIDE SEQUENCE [LARGE SCALE GENOMIC DNA]</scope>
    <source>
        <strain evidence="10 11">OBRC8</strain>
    </source>
</reference>
<feature type="domain" description="ABC transmembrane type-1" evidence="8">
    <location>
        <begin position="89"/>
        <end position="280"/>
    </location>
</feature>
<keyword evidence="2 7" id="KW-0813">Transport</keyword>
<feature type="transmembrane region" description="Helical" evidence="7">
    <location>
        <begin position="91"/>
        <end position="117"/>
    </location>
</feature>
<dbReference type="Pfam" id="PF12911">
    <property type="entry name" value="OppC_N"/>
    <property type="match status" value="1"/>
</dbReference>
<dbReference type="InterPro" id="IPR035906">
    <property type="entry name" value="MetI-like_sf"/>
</dbReference>